<dbReference type="InterPro" id="IPR008925">
    <property type="entry name" value="aa_tRNA-synth_I_cd-bd_sf"/>
</dbReference>
<evidence type="ECO:0000259" key="6">
    <source>
        <dbReference type="Pfam" id="PF19269"/>
    </source>
</evidence>
<comment type="caution">
    <text evidence="7">The sequence shown here is derived from an EMBL/GenBank/DDBJ whole genome shotgun (WGS) entry which is preliminary data.</text>
</comment>
<reference evidence="8" key="1">
    <citation type="journal article" date="2014" name="Genome Announc.">
        <title>Draft Genome Sequence of ''Candidatus Phytoplasma asteris'' Strain OY-V, an Unculturable Plant-Pathogenic Bacterium.</title>
        <authorList>
            <person name="Kakizawa S."/>
            <person name="Makino A."/>
            <person name="Ishii Y."/>
            <person name="Tamaki H."/>
            <person name="Kamagata Y."/>
        </authorList>
    </citation>
    <scope>NUCLEOTIDE SEQUENCE [LARGE SCALE GENOMIC DNA]</scope>
    <source>
        <strain evidence="8">OY-V</strain>
    </source>
</reference>
<evidence type="ECO:0000256" key="4">
    <source>
        <dbReference type="ARBA" id="ARBA00022917"/>
    </source>
</evidence>
<dbReference type="EMBL" id="BBIY01000025">
    <property type="protein sequence ID" value="GAK73820.1"/>
    <property type="molecule type" value="Genomic_DNA"/>
</dbReference>
<gene>
    <name evidence="7" type="primary">glnS</name>
    <name evidence="7" type="ORF">OYV_03050</name>
</gene>
<accession>A0ABQ0J2I2</accession>
<keyword evidence="4" id="KW-0648">Protein biosynthesis</keyword>
<evidence type="ECO:0000313" key="7">
    <source>
        <dbReference type="EMBL" id="GAK73820.1"/>
    </source>
</evidence>
<proteinExistence type="predicted"/>
<keyword evidence="8" id="KW-1185">Reference proteome</keyword>
<dbReference type="InterPro" id="IPR049940">
    <property type="entry name" value="GluQ/Sye"/>
</dbReference>
<dbReference type="Gene3D" id="1.10.10.350">
    <property type="match status" value="1"/>
</dbReference>
<evidence type="ECO:0000256" key="3">
    <source>
        <dbReference type="ARBA" id="ARBA00022840"/>
    </source>
</evidence>
<dbReference type="Pfam" id="PF19269">
    <property type="entry name" value="Anticodon_2"/>
    <property type="match status" value="1"/>
</dbReference>
<keyword evidence="2" id="KW-0547">Nucleotide-binding</keyword>
<dbReference type="PANTHER" id="PTHR43311:SF1">
    <property type="entry name" value="GLUTAMYL-Q TRNA(ASP) SYNTHETASE"/>
    <property type="match status" value="1"/>
</dbReference>
<dbReference type="InterPro" id="IPR045462">
    <property type="entry name" value="aa-tRNA-synth_I_cd-bd"/>
</dbReference>
<evidence type="ECO:0000256" key="1">
    <source>
        <dbReference type="ARBA" id="ARBA00022598"/>
    </source>
</evidence>
<organism evidence="7 8">
    <name type="scientific">'Chrysanthemum coronarium' phytoplasma</name>
    <dbReference type="NCBI Taxonomy" id="1520703"/>
    <lineage>
        <taxon>Bacteria</taxon>
        <taxon>Bacillati</taxon>
        <taxon>Mycoplasmatota</taxon>
        <taxon>Mollicutes</taxon>
        <taxon>Acholeplasmatales</taxon>
        <taxon>Acholeplasmataceae</taxon>
        <taxon>Candidatus Phytoplasma</taxon>
        <taxon>16SrI (Aster yellows group)</taxon>
    </lineage>
</organism>
<protein>
    <submittedName>
        <fullName evidence="7">Glutamyl- and glutaminyl-tRNA synthetase</fullName>
    </submittedName>
</protein>
<sequence>LALTTAPTNDKEWMTKFVALFQDRMNYMQQITDFYQLFFQSKPFLSQEATHFLQTNPQTTLILKTFYNVFDVIVFEKDVIANSIKQVTNQNDFAKKTLFMALRIGTTCKMHGPSIALLLELLGKKQVLKNLSYVLEQAQKF</sequence>
<dbReference type="SUPFAM" id="SSF48163">
    <property type="entry name" value="An anticodon-binding domain of class I aminoacyl-tRNA synthetases"/>
    <property type="match status" value="1"/>
</dbReference>
<dbReference type="InterPro" id="IPR020751">
    <property type="entry name" value="aa-tRNA-synth_I_codon-bd_sub2"/>
</dbReference>
<name>A0ABQ0J2I2_9MOLU</name>
<dbReference type="PANTHER" id="PTHR43311">
    <property type="entry name" value="GLUTAMATE--TRNA LIGASE"/>
    <property type="match status" value="1"/>
</dbReference>
<keyword evidence="5" id="KW-0030">Aminoacyl-tRNA synthetase</keyword>
<keyword evidence="3" id="KW-0067">ATP-binding</keyword>
<keyword evidence="1" id="KW-0436">Ligase</keyword>
<evidence type="ECO:0000313" key="8">
    <source>
        <dbReference type="Proteomes" id="UP000028900"/>
    </source>
</evidence>
<feature type="non-terminal residue" evidence="7">
    <location>
        <position position="1"/>
    </location>
</feature>
<evidence type="ECO:0000256" key="5">
    <source>
        <dbReference type="ARBA" id="ARBA00023146"/>
    </source>
</evidence>
<dbReference type="Proteomes" id="UP000028900">
    <property type="component" value="Unassembled WGS sequence"/>
</dbReference>
<feature type="domain" description="Aminoacyl-tRNA synthetase class I anticodon-binding" evidence="6">
    <location>
        <begin position="9"/>
        <end position="133"/>
    </location>
</feature>
<evidence type="ECO:0000256" key="2">
    <source>
        <dbReference type="ARBA" id="ARBA00022741"/>
    </source>
</evidence>
<reference evidence="7 8" key="2">
    <citation type="journal article" date="2014" name="Genome Announc.">
        <title>Draft Genome Sequence of 'Candidatus Phytoplasma asteris' Strain OY-V, an Unculturable Plant-Pathogenic Bacterium.</title>
        <authorList>
            <person name="Kakizawa S."/>
            <person name="Makino A."/>
            <person name="Ishii Y."/>
            <person name="Tamaki H."/>
            <person name="Kamagata Y."/>
        </authorList>
    </citation>
    <scope>NUCLEOTIDE SEQUENCE [LARGE SCALE GENOMIC DNA]</scope>
    <source>
        <strain evidence="7 8">OY-V</strain>
    </source>
</reference>